<evidence type="ECO:0000259" key="10">
    <source>
        <dbReference type="Pfam" id="PF00551"/>
    </source>
</evidence>
<dbReference type="EC" id="2.1.2.2" evidence="2"/>
<dbReference type="PANTHER" id="PTHR43369:SF2">
    <property type="entry name" value="PHOSPHORIBOSYLGLYCINAMIDE FORMYLTRANSFERASE"/>
    <property type="match status" value="1"/>
</dbReference>
<protein>
    <recommendedName>
        <fullName evidence="2">phosphoribosylglycinamide formyltransferase 1</fullName>
        <ecNumber evidence="2">2.1.2.2</ecNumber>
    </recommendedName>
    <alternativeName>
        <fullName evidence="7">5'-phosphoribosylglycinamide transformylase</fullName>
    </alternativeName>
    <alternativeName>
        <fullName evidence="6">GAR transformylase</fullName>
    </alternativeName>
</protein>
<comment type="catalytic activity">
    <reaction evidence="8">
        <text>N(1)-(5-phospho-beta-D-ribosyl)glycinamide + (6R)-10-formyltetrahydrofolate = N(2)-formyl-N(1)-(5-phospho-beta-D-ribosyl)glycinamide + (6S)-5,6,7,8-tetrahydrofolate + H(+)</text>
        <dbReference type="Rhea" id="RHEA:15053"/>
        <dbReference type="ChEBI" id="CHEBI:15378"/>
        <dbReference type="ChEBI" id="CHEBI:57453"/>
        <dbReference type="ChEBI" id="CHEBI:143788"/>
        <dbReference type="ChEBI" id="CHEBI:147286"/>
        <dbReference type="ChEBI" id="CHEBI:195366"/>
        <dbReference type="EC" id="2.1.2.2"/>
    </reaction>
</comment>
<dbReference type="PANTHER" id="PTHR43369">
    <property type="entry name" value="PHOSPHORIBOSYLGLYCINAMIDE FORMYLTRANSFERASE"/>
    <property type="match status" value="1"/>
</dbReference>
<dbReference type="RefSeq" id="XP_064769319.1">
    <property type="nucleotide sequence ID" value="XM_064912267.1"/>
</dbReference>
<keyword evidence="12" id="KW-1185">Reference proteome</keyword>
<evidence type="ECO:0000256" key="8">
    <source>
        <dbReference type="ARBA" id="ARBA00047664"/>
    </source>
</evidence>
<evidence type="ECO:0000256" key="3">
    <source>
        <dbReference type="ARBA" id="ARBA00022679"/>
    </source>
</evidence>
<evidence type="ECO:0000313" key="11">
    <source>
        <dbReference type="EMBL" id="KAK7206286.1"/>
    </source>
</evidence>
<dbReference type="InterPro" id="IPR004607">
    <property type="entry name" value="GART"/>
</dbReference>
<dbReference type="GeneID" id="90037779"/>
<dbReference type="Pfam" id="PF00551">
    <property type="entry name" value="Formyl_trans_N"/>
    <property type="match status" value="1"/>
</dbReference>
<proteinExistence type="inferred from homology"/>
<keyword evidence="4" id="KW-0658">Purine biosynthesis</keyword>
<evidence type="ECO:0000256" key="9">
    <source>
        <dbReference type="SAM" id="MobiDB-lite"/>
    </source>
</evidence>
<dbReference type="Gene3D" id="3.40.50.170">
    <property type="entry name" value="Formyl transferase, N-terminal domain"/>
    <property type="match status" value="1"/>
</dbReference>
<dbReference type="InterPro" id="IPR001555">
    <property type="entry name" value="GART_AS"/>
</dbReference>
<comment type="pathway">
    <text evidence="1">Purine metabolism; IMP biosynthesis via de novo pathway; N(2)-formyl-N(1)-(5-phospho-D-ribosyl)glycinamide from N(1)-(5-phospho-D-ribosyl)glycinamide (10-formyl THF route): step 1/1.</text>
</comment>
<feature type="compositionally biased region" description="Basic and acidic residues" evidence="9">
    <location>
        <begin position="218"/>
        <end position="227"/>
    </location>
</feature>
<dbReference type="NCBIfam" id="TIGR00639">
    <property type="entry name" value="PurN"/>
    <property type="match status" value="1"/>
</dbReference>
<dbReference type="SUPFAM" id="SSF53328">
    <property type="entry name" value="Formyltransferase"/>
    <property type="match status" value="1"/>
</dbReference>
<comment type="caution">
    <text evidence="11">The sequence shown here is derived from an EMBL/GenBank/DDBJ whole genome shotgun (WGS) entry which is preliminary data.</text>
</comment>
<organism evidence="11 12">
    <name type="scientific">Myxozyma melibiosi</name>
    <dbReference type="NCBI Taxonomy" id="54550"/>
    <lineage>
        <taxon>Eukaryota</taxon>
        <taxon>Fungi</taxon>
        <taxon>Dikarya</taxon>
        <taxon>Ascomycota</taxon>
        <taxon>Saccharomycotina</taxon>
        <taxon>Lipomycetes</taxon>
        <taxon>Lipomycetales</taxon>
        <taxon>Lipomycetaceae</taxon>
        <taxon>Myxozyma</taxon>
    </lineage>
</organism>
<feature type="domain" description="Formyl transferase N-terminal" evidence="10">
    <location>
        <begin position="5"/>
        <end position="205"/>
    </location>
</feature>
<comment type="similarity">
    <text evidence="5">Belongs to the GART family.</text>
</comment>
<dbReference type="InterPro" id="IPR036477">
    <property type="entry name" value="Formyl_transf_N_sf"/>
</dbReference>
<evidence type="ECO:0000256" key="7">
    <source>
        <dbReference type="ARBA" id="ARBA00041682"/>
    </source>
</evidence>
<dbReference type="PROSITE" id="PS00373">
    <property type="entry name" value="GART"/>
    <property type="match status" value="1"/>
</dbReference>
<dbReference type="Proteomes" id="UP001498771">
    <property type="component" value="Unassembled WGS sequence"/>
</dbReference>
<reference evidence="11 12" key="1">
    <citation type="submission" date="2024-03" db="EMBL/GenBank/DDBJ databases">
        <title>Genome-scale model development and genomic sequencing of the oleaginous clade Lipomyces.</title>
        <authorList>
            <consortium name="Lawrence Berkeley National Laboratory"/>
            <person name="Czajka J.J."/>
            <person name="Han Y."/>
            <person name="Kim J."/>
            <person name="Mondo S.J."/>
            <person name="Hofstad B.A."/>
            <person name="Robles A."/>
            <person name="Haridas S."/>
            <person name="Riley R."/>
            <person name="LaButti K."/>
            <person name="Pangilinan J."/>
            <person name="Andreopoulos W."/>
            <person name="Lipzen A."/>
            <person name="Yan J."/>
            <person name="Wang M."/>
            <person name="Ng V."/>
            <person name="Grigoriev I.V."/>
            <person name="Spatafora J.W."/>
            <person name="Magnuson J.K."/>
            <person name="Baker S.E."/>
            <person name="Pomraning K.R."/>
        </authorList>
    </citation>
    <scope>NUCLEOTIDE SEQUENCE [LARGE SCALE GENOMIC DNA]</scope>
    <source>
        <strain evidence="11 12">Phaff 52-87</strain>
    </source>
</reference>
<evidence type="ECO:0000313" key="12">
    <source>
        <dbReference type="Proteomes" id="UP001498771"/>
    </source>
</evidence>
<sequence>MTKPRVLVLISGSGSNLQALIDSVAGKRSPQIPAEICAVISSSPTAYGLTRAKTAGIAAEVHDLQKYYKDIPKEDKDARKQARKKFNVDLAELVLKQKPDLIVCAGWMLILSPSFLNPVSKVNVPIINLHPALPGQFAGIHAIERAWEAGQRGEITKGGLMIHRVIKEVDEGEPLVVKELELKKEETVEEYETRVHENEHIAIIEGTILALKEIEQKSSDKETELPKLESLAISESK</sequence>
<evidence type="ECO:0000256" key="5">
    <source>
        <dbReference type="ARBA" id="ARBA00038440"/>
    </source>
</evidence>
<dbReference type="EMBL" id="JBBJBU010000003">
    <property type="protein sequence ID" value="KAK7206286.1"/>
    <property type="molecule type" value="Genomic_DNA"/>
</dbReference>
<evidence type="ECO:0000256" key="4">
    <source>
        <dbReference type="ARBA" id="ARBA00022755"/>
    </source>
</evidence>
<dbReference type="InterPro" id="IPR002376">
    <property type="entry name" value="Formyl_transf_N"/>
</dbReference>
<evidence type="ECO:0000256" key="6">
    <source>
        <dbReference type="ARBA" id="ARBA00041324"/>
    </source>
</evidence>
<evidence type="ECO:0000256" key="1">
    <source>
        <dbReference type="ARBA" id="ARBA00005054"/>
    </source>
</evidence>
<accession>A0ABR1F8X0</accession>
<dbReference type="HAMAP" id="MF_01930">
    <property type="entry name" value="PurN"/>
    <property type="match status" value="1"/>
</dbReference>
<name>A0ABR1F8X0_9ASCO</name>
<evidence type="ECO:0000256" key="2">
    <source>
        <dbReference type="ARBA" id="ARBA00012254"/>
    </source>
</evidence>
<feature type="region of interest" description="Disordered" evidence="9">
    <location>
        <begin position="218"/>
        <end position="237"/>
    </location>
</feature>
<keyword evidence="3" id="KW-0808">Transferase</keyword>
<gene>
    <name evidence="11" type="ORF">BZA70DRAFT_276222</name>
</gene>